<sequence>MNISKEQYTANGFTGLVNLGNTCFLNSCLQALSHTYELHAVFDKPAVQTKMAANTDSLDVLIFNEWKSLVQLMWSGNGAVKPLRFVSSVHEIAQKKGVEVFTGYAQNDVSEFLRFVVNCFHNSISRSVKVNISGKPQSTVDTLAVNCYEMLSSMYSKEYSEIMDLFYGISVTEIRGLGNASLIHSQKPEQFFILDLPIDRAAPTLTNCFNLFVAPEQLTGDNMWFNEKTGQKEVVQKRTLFWNLPTVLIITLKRFETHGRHIHRINDLVDFPLSGLNLSSYVEGYRADKYNYNLYAVCNHIGGPMGGHYTAFVKNDAANKWIHYDDNGVSIIDNPASIVTPMAYCLFYRLAV</sequence>
<feature type="domain" description="USP" evidence="1">
    <location>
        <begin position="14"/>
        <end position="351"/>
    </location>
</feature>
<reference evidence="2" key="1">
    <citation type="journal article" date="2020" name="Nature">
        <title>Giant virus diversity and host interactions through global metagenomics.</title>
        <authorList>
            <person name="Schulz F."/>
            <person name="Roux S."/>
            <person name="Paez-Espino D."/>
            <person name="Jungbluth S."/>
            <person name="Walsh D.A."/>
            <person name="Denef V.J."/>
            <person name="McMahon K.D."/>
            <person name="Konstantinidis K.T."/>
            <person name="Eloe-Fadrosh E.A."/>
            <person name="Kyrpides N.C."/>
            <person name="Woyke T."/>
        </authorList>
    </citation>
    <scope>NUCLEOTIDE SEQUENCE</scope>
    <source>
        <strain evidence="2">GVMAG-M-3300010157-4</strain>
    </source>
</reference>
<name>A0A6C0B5S9_9ZZZZ</name>
<dbReference type="EMBL" id="MN739081">
    <property type="protein sequence ID" value="QHS87412.1"/>
    <property type="molecule type" value="Genomic_DNA"/>
</dbReference>
<dbReference type="CDD" id="cd02257">
    <property type="entry name" value="Peptidase_C19"/>
    <property type="match status" value="1"/>
</dbReference>
<evidence type="ECO:0000259" key="1">
    <source>
        <dbReference type="PROSITE" id="PS50235"/>
    </source>
</evidence>
<dbReference type="InterPro" id="IPR018200">
    <property type="entry name" value="USP_CS"/>
</dbReference>
<dbReference type="PROSITE" id="PS00973">
    <property type="entry name" value="USP_2"/>
    <property type="match status" value="1"/>
</dbReference>
<dbReference type="Gene3D" id="3.90.70.10">
    <property type="entry name" value="Cysteine proteinases"/>
    <property type="match status" value="1"/>
</dbReference>
<protein>
    <recommendedName>
        <fullName evidence="1">USP domain-containing protein</fullName>
    </recommendedName>
</protein>
<evidence type="ECO:0000313" key="2">
    <source>
        <dbReference type="EMBL" id="QHS87412.1"/>
    </source>
</evidence>
<organism evidence="2">
    <name type="scientific">viral metagenome</name>
    <dbReference type="NCBI Taxonomy" id="1070528"/>
    <lineage>
        <taxon>unclassified sequences</taxon>
        <taxon>metagenomes</taxon>
        <taxon>organismal metagenomes</taxon>
    </lineage>
</organism>
<proteinExistence type="predicted"/>
<dbReference type="Pfam" id="PF00443">
    <property type="entry name" value="UCH"/>
    <property type="match status" value="1"/>
</dbReference>
<dbReference type="GO" id="GO:0004843">
    <property type="term" value="F:cysteine-type deubiquitinase activity"/>
    <property type="evidence" value="ECO:0007669"/>
    <property type="project" value="InterPro"/>
</dbReference>
<dbReference type="InterPro" id="IPR050185">
    <property type="entry name" value="Ub_carboxyl-term_hydrolase"/>
</dbReference>
<dbReference type="AlphaFoldDB" id="A0A6C0B5S9"/>
<dbReference type="SUPFAM" id="SSF54001">
    <property type="entry name" value="Cysteine proteinases"/>
    <property type="match status" value="1"/>
</dbReference>
<dbReference type="InterPro" id="IPR028889">
    <property type="entry name" value="USP"/>
</dbReference>
<dbReference type="InterPro" id="IPR001394">
    <property type="entry name" value="Peptidase_C19_UCH"/>
</dbReference>
<dbReference type="PANTHER" id="PTHR21646">
    <property type="entry name" value="UBIQUITIN CARBOXYL-TERMINAL HYDROLASE"/>
    <property type="match status" value="1"/>
</dbReference>
<dbReference type="PROSITE" id="PS50235">
    <property type="entry name" value="USP_3"/>
    <property type="match status" value="1"/>
</dbReference>
<accession>A0A6C0B5S9</accession>
<dbReference type="GO" id="GO:0016579">
    <property type="term" value="P:protein deubiquitination"/>
    <property type="evidence" value="ECO:0007669"/>
    <property type="project" value="InterPro"/>
</dbReference>
<dbReference type="PROSITE" id="PS00972">
    <property type="entry name" value="USP_1"/>
    <property type="match status" value="1"/>
</dbReference>
<dbReference type="InterPro" id="IPR038765">
    <property type="entry name" value="Papain-like_cys_pep_sf"/>
</dbReference>